<protein>
    <recommendedName>
        <fullName evidence="4">PEP-CTERM protein-sorting domain-containing protein</fullName>
    </recommendedName>
</protein>
<evidence type="ECO:0000313" key="3">
    <source>
        <dbReference type="Proteomes" id="UP000520814"/>
    </source>
</evidence>
<comment type="caution">
    <text evidence="2">The sequence shown here is derived from an EMBL/GenBank/DDBJ whole genome shotgun (WGS) entry which is preliminary data.</text>
</comment>
<feature type="chain" id="PRO_5030642910" description="PEP-CTERM protein-sorting domain-containing protein" evidence="1">
    <location>
        <begin position="28"/>
        <end position="274"/>
    </location>
</feature>
<evidence type="ECO:0000256" key="1">
    <source>
        <dbReference type="SAM" id="SignalP"/>
    </source>
</evidence>
<dbReference type="InterPro" id="IPR009465">
    <property type="entry name" value="Spondin_N"/>
</dbReference>
<dbReference type="NCBIfam" id="NF038123">
    <property type="entry name" value="NF038123_dom"/>
    <property type="match status" value="1"/>
</dbReference>
<sequence length="274" mass="28472">MNPTKTLTISAFSALFVIFTTPSTAQAGIMDITITIENLAPTNSISFAPLRIGFGNGTFDSFNNGQAASAAIISVAEGGSGSAWFPAFAAAEPNSVRGSVGGALLPGATASAVFTFDTMSANTRFFTFANMVIPSNDLFLGNDSPNAFQLFNPDGSLAITSITQTAGQIWDANSEVAIAANAAFLVGGNNDLRVAENGLIGFDRSELDIYNGLQTAAGYTFDSTLLPSSSQNIYRISFSSTASSAPEPGTLLLASTALGLLGIHRRLTRLRKKS</sequence>
<keyword evidence="1" id="KW-0732">Signal</keyword>
<feature type="signal peptide" evidence="1">
    <location>
        <begin position="1"/>
        <end position="27"/>
    </location>
</feature>
<gene>
    <name evidence="2" type="ORF">HNQ39_003160</name>
</gene>
<accession>A0A7W9SR90</accession>
<reference evidence="2 3" key="1">
    <citation type="submission" date="2020-08" db="EMBL/GenBank/DDBJ databases">
        <title>Genomic Encyclopedia of Type Strains, Phase IV (KMG-IV): sequencing the most valuable type-strain genomes for metagenomic binning, comparative biology and taxonomic classification.</title>
        <authorList>
            <person name="Goeker M."/>
        </authorList>
    </citation>
    <scope>NUCLEOTIDE SEQUENCE [LARGE SCALE GENOMIC DNA]</scope>
    <source>
        <strain evidence="2 3">DSM 23562</strain>
    </source>
</reference>
<dbReference type="EMBL" id="JACHGW010000003">
    <property type="protein sequence ID" value="MBB6051350.1"/>
    <property type="molecule type" value="Genomic_DNA"/>
</dbReference>
<proteinExistence type="predicted"/>
<name>A0A7W9SR90_ARMRO</name>
<evidence type="ECO:0000313" key="2">
    <source>
        <dbReference type="EMBL" id="MBB6051350.1"/>
    </source>
</evidence>
<dbReference type="Proteomes" id="UP000520814">
    <property type="component" value="Unassembled WGS sequence"/>
</dbReference>
<dbReference type="InterPro" id="IPR038678">
    <property type="entry name" value="Spondin_N_sf"/>
</dbReference>
<dbReference type="Gene3D" id="2.60.40.2130">
    <property type="entry name" value="F-spondin domain"/>
    <property type="match status" value="1"/>
</dbReference>
<keyword evidence="3" id="KW-1185">Reference proteome</keyword>
<evidence type="ECO:0008006" key="4">
    <source>
        <dbReference type="Google" id="ProtNLM"/>
    </source>
</evidence>
<dbReference type="AlphaFoldDB" id="A0A7W9SR90"/>
<organism evidence="2 3">
    <name type="scientific">Armatimonas rosea</name>
    <dbReference type="NCBI Taxonomy" id="685828"/>
    <lineage>
        <taxon>Bacteria</taxon>
        <taxon>Bacillati</taxon>
        <taxon>Armatimonadota</taxon>
        <taxon>Armatimonadia</taxon>
        <taxon>Armatimonadales</taxon>
        <taxon>Armatimonadaceae</taxon>
        <taxon>Armatimonas</taxon>
    </lineage>
</organism>
<dbReference type="RefSeq" id="WP_184198137.1">
    <property type="nucleotide sequence ID" value="NZ_JACHGW010000003.1"/>
</dbReference>